<dbReference type="Pfam" id="PF13403">
    <property type="entry name" value="Hint_2"/>
    <property type="match status" value="1"/>
</dbReference>
<dbReference type="SUPFAM" id="SSF51294">
    <property type="entry name" value="Hedgehog/intein (Hint) domain"/>
    <property type="match status" value="1"/>
</dbReference>
<dbReference type="Proteomes" id="UP000316225">
    <property type="component" value="Unassembled WGS sequence"/>
</dbReference>
<reference evidence="2 3" key="1">
    <citation type="journal article" date="2015" name="Stand. Genomic Sci.">
        <title>Genomic Encyclopedia of Bacterial and Archaeal Type Strains, Phase III: the genomes of soil and plant-associated and newly described type strains.</title>
        <authorList>
            <person name="Whitman W.B."/>
            <person name="Woyke T."/>
            <person name="Klenk H.P."/>
            <person name="Zhou Y."/>
            <person name="Lilburn T.G."/>
            <person name="Beck B.J."/>
            <person name="De Vos P."/>
            <person name="Vandamme P."/>
            <person name="Eisen J.A."/>
            <person name="Garrity G."/>
            <person name="Hugenholtz P."/>
            <person name="Kyrpides N.C."/>
        </authorList>
    </citation>
    <scope>NUCLEOTIDE SEQUENCE [LARGE SCALE GENOMIC DNA]</scope>
    <source>
        <strain evidence="2 3">CGMCC 1.5364</strain>
    </source>
</reference>
<dbReference type="InterPro" id="IPR036844">
    <property type="entry name" value="Hint_dom_sf"/>
</dbReference>
<dbReference type="EMBL" id="VLKU01000002">
    <property type="protein sequence ID" value="TWI37161.1"/>
    <property type="molecule type" value="Genomic_DNA"/>
</dbReference>
<sequence length="378" mass="41537">MTTVTWMWIGNKPMLDSSPTNNITQTQANRAVGWDAHGSDEMKAIDVSGPAVDPLRWQTSYQPFSFSPSPTTFTYTNPAGAPVSTQVVSFVTAVFDVETEDANGNRITVQKPGVLMQTRNGDVFFRPAAQTINEWNDIKVLYGITVRSVATLPDNENIAKVGFNPSIKDVVIPPCFVTGTLIETDNGLVTVEKLKAGDKVLTRDNGFKEISWIGSVQLSAAQLRDNPNHRPIRISAGALGPNTPSSDLLVSPQHRVLVRSKIAQRMFGANEVLVAAKQLLLIDGIDIADDLQDVRYFHILFDQHEIVNSNGAPTESLYTGRQAMKSLGSSARQEIFSLFPELREGDHEAVSARTLASGRMARKLAVRHRQNEHPLYLS</sequence>
<feature type="domain" description="Hedgehog/Intein (Hint)" evidence="1">
    <location>
        <begin position="174"/>
        <end position="320"/>
    </location>
</feature>
<dbReference type="InterPro" id="IPR028992">
    <property type="entry name" value="Hedgehog/Intein_dom"/>
</dbReference>
<evidence type="ECO:0000313" key="3">
    <source>
        <dbReference type="Proteomes" id="UP000316225"/>
    </source>
</evidence>
<evidence type="ECO:0000313" key="2">
    <source>
        <dbReference type="EMBL" id="TWI37161.1"/>
    </source>
</evidence>
<comment type="caution">
    <text evidence="2">The sequence shown here is derived from an EMBL/GenBank/DDBJ whole genome shotgun (WGS) entry which is preliminary data.</text>
</comment>
<accession>A0A562NYJ8</accession>
<protein>
    <submittedName>
        <fullName evidence="2">Hint domain-containing protein</fullName>
    </submittedName>
</protein>
<dbReference type="AlphaFoldDB" id="A0A562NYJ8"/>
<gene>
    <name evidence="2" type="ORF">IQ24_00953</name>
</gene>
<dbReference type="Gene3D" id="2.170.16.10">
    <property type="entry name" value="Hedgehog/Intein (Hint) domain"/>
    <property type="match status" value="1"/>
</dbReference>
<evidence type="ECO:0000259" key="1">
    <source>
        <dbReference type="Pfam" id="PF13403"/>
    </source>
</evidence>
<name>A0A562NYJ8_9RHOB</name>
<organism evidence="2 3">
    <name type="scientific">Paracoccus sulfuroxidans</name>
    <dbReference type="NCBI Taxonomy" id="384678"/>
    <lineage>
        <taxon>Bacteria</taxon>
        <taxon>Pseudomonadati</taxon>
        <taxon>Pseudomonadota</taxon>
        <taxon>Alphaproteobacteria</taxon>
        <taxon>Rhodobacterales</taxon>
        <taxon>Paracoccaceae</taxon>
        <taxon>Paracoccus</taxon>
    </lineage>
</organism>
<keyword evidence="3" id="KW-1185">Reference proteome</keyword>
<proteinExistence type="predicted"/>
<dbReference type="RefSeq" id="WP_242007912.1">
    <property type="nucleotide sequence ID" value="NZ_VLKU01000002.1"/>
</dbReference>